<accession>G3MKH1</accession>
<evidence type="ECO:0000256" key="1">
    <source>
        <dbReference type="SAM" id="SignalP"/>
    </source>
</evidence>
<feature type="chain" id="PRO_5003447005" description="Lipocalin/cytosolic fatty-acid binding domain-containing protein" evidence="1">
    <location>
        <begin position="21"/>
        <end position="214"/>
    </location>
</feature>
<feature type="signal peptide" evidence="1">
    <location>
        <begin position="1"/>
        <end position="20"/>
    </location>
</feature>
<evidence type="ECO:0008006" key="3">
    <source>
        <dbReference type="Google" id="ProtNLM"/>
    </source>
</evidence>
<name>G3MKH1_AMBMU</name>
<sequence>MTLSTLFALCIFGVYLLSDASECPMKNEKVSRNLTEFMAKGRHIYAFEESSTAQLLLCTADLPSDVNNREVLFKRYTQGQSGNEVLKLKGTFVDFDHPEGPTIMLVSDQKGGPPFQSEILVYQDKNNTCGVFLVHALTTTEGGCYPEIPSSLCELRDTSNTTTAIQASDCYETFQKLCKPRPSNVNAITNDLWSCGKTKNNERCKPVTDWYENA</sequence>
<protein>
    <recommendedName>
        <fullName evidence="3">Lipocalin/cytosolic fatty-acid binding domain-containing protein</fullName>
    </recommendedName>
</protein>
<keyword evidence="1" id="KW-0732">Signal</keyword>
<evidence type="ECO:0000313" key="2">
    <source>
        <dbReference type="EMBL" id="AEO33989.1"/>
    </source>
</evidence>
<dbReference type="AlphaFoldDB" id="G3MKH1"/>
<proteinExistence type="evidence at transcript level"/>
<organism evidence="2">
    <name type="scientific">Amblyomma maculatum</name>
    <name type="common">Gulf Coast tick</name>
    <dbReference type="NCBI Taxonomy" id="34609"/>
    <lineage>
        <taxon>Eukaryota</taxon>
        <taxon>Metazoa</taxon>
        <taxon>Ecdysozoa</taxon>
        <taxon>Arthropoda</taxon>
        <taxon>Chelicerata</taxon>
        <taxon>Arachnida</taxon>
        <taxon>Acari</taxon>
        <taxon>Parasitiformes</taxon>
        <taxon>Ixodida</taxon>
        <taxon>Ixodoidea</taxon>
        <taxon>Ixodidae</taxon>
        <taxon>Amblyomminae</taxon>
        <taxon>Amblyomma</taxon>
    </lineage>
</organism>
<dbReference type="EMBL" id="JO842372">
    <property type="protein sequence ID" value="AEO33989.1"/>
    <property type="molecule type" value="mRNA"/>
</dbReference>
<reference evidence="2" key="1">
    <citation type="journal article" date="2011" name="PLoS ONE">
        <title>A deep insight into the sialotranscriptome of the gulf coast tick, Amblyomma maculatum.</title>
        <authorList>
            <person name="Karim S."/>
            <person name="Singh P."/>
            <person name="Ribeiro J.M."/>
        </authorList>
    </citation>
    <scope>NUCLEOTIDE SEQUENCE</scope>
    <source>
        <tissue evidence="2">Salivary gland</tissue>
    </source>
</reference>